<dbReference type="InterPro" id="IPR006121">
    <property type="entry name" value="HMA_dom"/>
</dbReference>
<keyword evidence="9" id="KW-1185">Reference proteome</keyword>
<dbReference type="GO" id="GO:0046872">
    <property type="term" value="F:metal ion binding"/>
    <property type="evidence" value="ECO:0007669"/>
    <property type="project" value="UniProtKB-KW"/>
</dbReference>
<evidence type="ECO:0000313" key="8">
    <source>
        <dbReference type="EMBL" id="KAK9716623.1"/>
    </source>
</evidence>
<dbReference type="Gene3D" id="3.30.70.100">
    <property type="match status" value="1"/>
</dbReference>
<evidence type="ECO:0000256" key="2">
    <source>
        <dbReference type="ARBA" id="ARBA00022723"/>
    </source>
</evidence>
<feature type="region of interest" description="Disordered" evidence="6">
    <location>
        <begin position="67"/>
        <end position="125"/>
    </location>
</feature>
<comment type="caution">
    <text evidence="8">The sequence shown here is derived from an EMBL/GenBank/DDBJ whole genome shotgun (WGS) entry which is preliminary data.</text>
</comment>
<dbReference type="PANTHER" id="PTHR45811">
    <property type="entry name" value="COPPER TRANSPORT PROTEIN FAMILY-RELATED"/>
    <property type="match status" value="1"/>
</dbReference>
<keyword evidence="4" id="KW-0636">Prenylation</keyword>
<evidence type="ECO:0000256" key="6">
    <source>
        <dbReference type="SAM" id="MobiDB-lite"/>
    </source>
</evidence>
<feature type="compositionally biased region" description="Basic and acidic residues" evidence="6">
    <location>
        <begin position="72"/>
        <end position="113"/>
    </location>
</feature>
<dbReference type="PANTHER" id="PTHR45811:SF49">
    <property type="entry name" value="OS04G0667600 PROTEIN"/>
    <property type="match status" value="1"/>
</dbReference>
<evidence type="ECO:0000256" key="3">
    <source>
        <dbReference type="ARBA" id="ARBA00023288"/>
    </source>
</evidence>
<sequence>MEIKKVVVKLNIQDNKDKQSALKAVSCLPGINSLEANIKENKMIIIGEVDPVAIICKLRKQWNAQILTVGPPEKKDDKKDGNKKDGEKKDGDKKDGDKKDGDKKAGDKKDGKDQTPACKPCPCPNPYPYPYSYPQRPPMYYYAQSMEENPNSCVIC</sequence>
<evidence type="ECO:0000256" key="1">
    <source>
        <dbReference type="ARBA" id="ARBA00022481"/>
    </source>
</evidence>
<evidence type="ECO:0000259" key="7">
    <source>
        <dbReference type="PROSITE" id="PS50846"/>
    </source>
</evidence>
<dbReference type="PROSITE" id="PS50846">
    <property type="entry name" value="HMA_2"/>
    <property type="match status" value="1"/>
</dbReference>
<keyword evidence="1" id="KW-0488">Methylation</keyword>
<evidence type="ECO:0000313" key="9">
    <source>
        <dbReference type="Proteomes" id="UP001443914"/>
    </source>
</evidence>
<reference evidence="8" key="1">
    <citation type="submission" date="2024-03" db="EMBL/GenBank/DDBJ databases">
        <title>WGS assembly of Saponaria officinalis var. Norfolk2.</title>
        <authorList>
            <person name="Jenkins J."/>
            <person name="Shu S."/>
            <person name="Grimwood J."/>
            <person name="Barry K."/>
            <person name="Goodstein D."/>
            <person name="Schmutz J."/>
            <person name="Leebens-Mack J."/>
            <person name="Osbourn A."/>
        </authorList>
    </citation>
    <scope>NUCLEOTIDE SEQUENCE [LARGE SCALE GENOMIC DNA]</scope>
    <source>
        <strain evidence="8">JIC</strain>
    </source>
</reference>
<dbReference type="AlphaFoldDB" id="A0AAW1KF94"/>
<name>A0AAW1KF94_SAPOF</name>
<keyword evidence="3" id="KW-0449">Lipoprotein</keyword>
<proteinExistence type="inferred from homology"/>
<comment type="similarity">
    <text evidence="5">Belongs to the HIPP family.</text>
</comment>
<dbReference type="EMBL" id="JBDFQZ010000006">
    <property type="protein sequence ID" value="KAK9716623.1"/>
    <property type="molecule type" value="Genomic_DNA"/>
</dbReference>
<accession>A0AAW1KF94</accession>
<gene>
    <name evidence="8" type="ORF">RND81_06G246200</name>
</gene>
<keyword evidence="2" id="KW-0479">Metal-binding</keyword>
<organism evidence="8 9">
    <name type="scientific">Saponaria officinalis</name>
    <name type="common">Common soapwort</name>
    <name type="synonym">Lychnis saponaria</name>
    <dbReference type="NCBI Taxonomy" id="3572"/>
    <lineage>
        <taxon>Eukaryota</taxon>
        <taxon>Viridiplantae</taxon>
        <taxon>Streptophyta</taxon>
        <taxon>Embryophyta</taxon>
        <taxon>Tracheophyta</taxon>
        <taxon>Spermatophyta</taxon>
        <taxon>Magnoliopsida</taxon>
        <taxon>eudicotyledons</taxon>
        <taxon>Gunneridae</taxon>
        <taxon>Pentapetalae</taxon>
        <taxon>Caryophyllales</taxon>
        <taxon>Caryophyllaceae</taxon>
        <taxon>Caryophylleae</taxon>
        <taxon>Saponaria</taxon>
    </lineage>
</organism>
<dbReference type="InterPro" id="IPR051863">
    <property type="entry name" value="HIPP"/>
</dbReference>
<dbReference type="Proteomes" id="UP001443914">
    <property type="component" value="Unassembled WGS sequence"/>
</dbReference>
<evidence type="ECO:0000256" key="4">
    <source>
        <dbReference type="ARBA" id="ARBA00023289"/>
    </source>
</evidence>
<feature type="domain" description="HMA" evidence="7">
    <location>
        <begin position="3"/>
        <end position="70"/>
    </location>
</feature>
<protein>
    <recommendedName>
        <fullName evidence="7">HMA domain-containing protein</fullName>
    </recommendedName>
</protein>
<evidence type="ECO:0000256" key="5">
    <source>
        <dbReference type="ARBA" id="ARBA00024045"/>
    </source>
</evidence>